<organism evidence="7">
    <name type="scientific">Acididesulfobacillus acetoxydans</name>
    <dbReference type="NCBI Taxonomy" id="1561005"/>
    <lineage>
        <taxon>Bacteria</taxon>
        <taxon>Bacillati</taxon>
        <taxon>Bacillota</taxon>
        <taxon>Clostridia</taxon>
        <taxon>Eubacteriales</taxon>
        <taxon>Peptococcaceae</taxon>
        <taxon>Acididesulfobacillus</taxon>
    </lineage>
</organism>
<dbReference type="PROSITE" id="PS50110">
    <property type="entry name" value="RESPONSE_REGULATORY"/>
    <property type="match status" value="1"/>
</dbReference>
<dbReference type="PANTHER" id="PTHR37299:SF1">
    <property type="entry name" value="STAGE 0 SPORULATION PROTEIN A HOMOLOG"/>
    <property type="match status" value="1"/>
</dbReference>
<dbReference type="Proteomes" id="UP001071230">
    <property type="component" value="Unassembled WGS sequence"/>
</dbReference>
<dbReference type="SUPFAM" id="SSF52172">
    <property type="entry name" value="CheY-like"/>
    <property type="match status" value="1"/>
</dbReference>
<evidence type="ECO:0000256" key="4">
    <source>
        <dbReference type="SAM" id="Coils"/>
    </source>
</evidence>
<dbReference type="EMBL" id="CDGJ01000032">
    <property type="protein sequence ID" value="CEJ06652.1"/>
    <property type="molecule type" value="Genomic_DNA"/>
</dbReference>
<dbReference type="InterPro" id="IPR011006">
    <property type="entry name" value="CheY-like_superfamily"/>
</dbReference>
<evidence type="ECO:0000256" key="2">
    <source>
        <dbReference type="ARBA" id="ARBA00024867"/>
    </source>
</evidence>
<evidence type="ECO:0000313" key="7">
    <source>
        <dbReference type="EMBL" id="CAA7600518.1"/>
    </source>
</evidence>
<dbReference type="Gene3D" id="3.40.50.2300">
    <property type="match status" value="1"/>
</dbReference>
<evidence type="ECO:0000256" key="3">
    <source>
        <dbReference type="PROSITE-ProRule" id="PRU00169"/>
    </source>
</evidence>
<dbReference type="Pfam" id="PF00072">
    <property type="entry name" value="Response_reg"/>
    <property type="match status" value="1"/>
</dbReference>
<gene>
    <name evidence="8" type="ORF">DEACI_1101</name>
    <name evidence="7" type="ORF">DEACI_1171</name>
</gene>
<keyword evidence="3" id="KW-0597">Phosphoprotein</keyword>
<feature type="domain" description="Response regulatory" evidence="5">
    <location>
        <begin position="1"/>
        <end position="111"/>
    </location>
</feature>
<evidence type="ECO:0000259" key="5">
    <source>
        <dbReference type="PROSITE" id="PS50110"/>
    </source>
</evidence>
<proteinExistence type="predicted"/>
<evidence type="ECO:0000313" key="8">
    <source>
        <dbReference type="EMBL" id="CEJ06652.1"/>
    </source>
</evidence>
<name>A0A8S0W292_9FIRM</name>
<dbReference type="KEGG" id="aacx:DEACI_1171"/>
<dbReference type="SMART" id="SM00850">
    <property type="entry name" value="LytTR"/>
    <property type="match status" value="1"/>
</dbReference>
<dbReference type="Proteomes" id="UP000836597">
    <property type="component" value="Chromosome"/>
</dbReference>
<evidence type="ECO:0000313" key="9">
    <source>
        <dbReference type="Proteomes" id="UP001071230"/>
    </source>
</evidence>
<dbReference type="Gene3D" id="2.40.50.1020">
    <property type="entry name" value="LytTr DNA-binding domain"/>
    <property type="match status" value="1"/>
</dbReference>
<dbReference type="SMART" id="SM00448">
    <property type="entry name" value="REC"/>
    <property type="match status" value="1"/>
</dbReference>
<dbReference type="EMBL" id="LR746496">
    <property type="protein sequence ID" value="CAA7600518.1"/>
    <property type="molecule type" value="Genomic_DNA"/>
</dbReference>
<reference evidence="7" key="2">
    <citation type="submission" date="2020-01" db="EMBL/GenBank/DDBJ databases">
        <authorList>
            <person name="Hornung B."/>
        </authorList>
    </citation>
    <scope>NUCLEOTIDE SEQUENCE</scope>
    <source>
        <strain evidence="7">PacBioINE</strain>
    </source>
</reference>
<evidence type="ECO:0000259" key="6">
    <source>
        <dbReference type="PROSITE" id="PS50930"/>
    </source>
</evidence>
<dbReference type="GO" id="GO:0003677">
    <property type="term" value="F:DNA binding"/>
    <property type="evidence" value="ECO:0007669"/>
    <property type="project" value="InterPro"/>
</dbReference>
<feature type="coiled-coil region" evidence="4">
    <location>
        <begin position="100"/>
        <end position="131"/>
    </location>
</feature>
<dbReference type="Pfam" id="PF04397">
    <property type="entry name" value="LytTR"/>
    <property type="match status" value="1"/>
</dbReference>
<protein>
    <recommendedName>
        <fullName evidence="1">Stage 0 sporulation protein A homolog</fullName>
    </recommendedName>
</protein>
<keyword evidence="4" id="KW-0175">Coiled coil</keyword>
<dbReference type="PROSITE" id="PS50930">
    <property type="entry name" value="HTH_LYTTR"/>
    <property type="match status" value="1"/>
</dbReference>
<feature type="modified residue" description="4-aspartylphosphate" evidence="3">
    <location>
        <position position="48"/>
    </location>
</feature>
<keyword evidence="9" id="KW-1185">Reference proteome</keyword>
<reference evidence="8" key="1">
    <citation type="submission" date="2014-11" db="EMBL/GenBank/DDBJ databases">
        <authorList>
            <person name="Hornung B.V."/>
        </authorList>
    </citation>
    <scope>NUCLEOTIDE SEQUENCE</scope>
    <source>
        <strain evidence="8">INE</strain>
    </source>
</reference>
<dbReference type="InterPro" id="IPR001789">
    <property type="entry name" value="Sig_transdc_resp-reg_receiver"/>
</dbReference>
<dbReference type="AlphaFoldDB" id="A0A8S0W292"/>
<dbReference type="GO" id="GO:0000156">
    <property type="term" value="F:phosphorelay response regulator activity"/>
    <property type="evidence" value="ECO:0007669"/>
    <property type="project" value="InterPro"/>
</dbReference>
<accession>A0A8S0W292</accession>
<evidence type="ECO:0000256" key="1">
    <source>
        <dbReference type="ARBA" id="ARBA00018672"/>
    </source>
</evidence>
<feature type="domain" description="HTH LytTR-type" evidence="6">
    <location>
        <begin position="141"/>
        <end position="247"/>
    </location>
</feature>
<sequence>MDDEVPARAELHYLLEQFPEISIIGECRSGGEALEKVPLLQPDILFMDVHLRDMDGLDVVQNLQRLGVNSFVVFATAFDVHAVRAFEVNAVDYLLKPFSLERLTLTIERIKKRCRNNERELAETISQLMAQAGFRQRPRRIPATVKGRVTLIDPQDLLYVMADGRYACLVTEGKAWATTYSLQEIEERLDPAQFVRTHRAYLVNLDRVKEVIPWFNGTYRIIIAYPGAPEVPVSRTYVKALKERLEL</sequence>
<dbReference type="InterPro" id="IPR046947">
    <property type="entry name" value="LytR-like"/>
</dbReference>
<dbReference type="InterPro" id="IPR007492">
    <property type="entry name" value="LytTR_DNA-bd_dom"/>
</dbReference>
<dbReference type="PANTHER" id="PTHR37299">
    <property type="entry name" value="TRANSCRIPTIONAL REGULATOR-RELATED"/>
    <property type="match status" value="1"/>
</dbReference>
<comment type="function">
    <text evidence="2">May play the central regulatory role in sporulation. It may be an element of the effector pathway responsible for the activation of sporulation genes in response to nutritional stress. Spo0A may act in concert with spo0H (a sigma factor) to control the expression of some genes that are critical to the sporulation process.</text>
</comment>